<keyword evidence="10" id="KW-1185">Reference proteome</keyword>
<dbReference type="InterPro" id="IPR052337">
    <property type="entry name" value="SAT4-like"/>
</dbReference>
<dbReference type="OrthoDB" id="5391602at2759"/>
<evidence type="ECO:0000256" key="5">
    <source>
        <dbReference type="ARBA" id="ARBA00038359"/>
    </source>
</evidence>
<dbReference type="GO" id="GO:0016020">
    <property type="term" value="C:membrane"/>
    <property type="evidence" value="ECO:0007669"/>
    <property type="project" value="UniProtKB-SubCell"/>
</dbReference>
<dbReference type="EMBL" id="JAPEVB010000005">
    <property type="protein sequence ID" value="KAJ4387564.1"/>
    <property type="molecule type" value="Genomic_DNA"/>
</dbReference>
<evidence type="ECO:0000259" key="8">
    <source>
        <dbReference type="Pfam" id="PF20684"/>
    </source>
</evidence>
<evidence type="ECO:0000256" key="7">
    <source>
        <dbReference type="SAM" id="Phobius"/>
    </source>
</evidence>
<feature type="region of interest" description="Disordered" evidence="6">
    <location>
        <begin position="319"/>
        <end position="353"/>
    </location>
</feature>
<dbReference type="Pfam" id="PF20684">
    <property type="entry name" value="Fung_rhodopsin"/>
    <property type="match status" value="1"/>
</dbReference>
<evidence type="ECO:0000313" key="9">
    <source>
        <dbReference type="EMBL" id="KAJ4387564.1"/>
    </source>
</evidence>
<dbReference type="Proteomes" id="UP001140453">
    <property type="component" value="Unassembled WGS sequence"/>
</dbReference>
<reference evidence="9" key="1">
    <citation type="submission" date="2022-10" db="EMBL/GenBank/DDBJ databases">
        <title>Tapping the CABI collections for fungal endophytes: first genome assemblies for Collariella, Neodidymelliopsis, Ascochyta clinopodiicola, Didymella pomorum, Didymosphaeria variabile, Neocosmospora piperis and Neocucurbitaria cava.</title>
        <authorList>
            <person name="Hill R."/>
        </authorList>
    </citation>
    <scope>NUCLEOTIDE SEQUENCE</scope>
    <source>
        <strain evidence="9">IMI 355082</strain>
    </source>
</reference>
<dbReference type="PANTHER" id="PTHR33048:SF47">
    <property type="entry name" value="INTEGRAL MEMBRANE PROTEIN-RELATED"/>
    <property type="match status" value="1"/>
</dbReference>
<feature type="transmembrane region" description="Helical" evidence="7">
    <location>
        <begin position="170"/>
        <end position="189"/>
    </location>
</feature>
<feature type="transmembrane region" description="Helical" evidence="7">
    <location>
        <begin position="87"/>
        <end position="110"/>
    </location>
</feature>
<keyword evidence="4 7" id="KW-0472">Membrane</keyword>
<evidence type="ECO:0000256" key="2">
    <source>
        <dbReference type="ARBA" id="ARBA00022692"/>
    </source>
</evidence>
<dbReference type="AlphaFoldDB" id="A0A9W8YL65"/>
<protein>
    <recommendedName>
        <fullName evidence="8">Rhodopsin domain-containing protein</fullName>
    </recommendedName>
</protein>
<evidence type="ECO:0000256" key="6">
    <source>
        <dbReference type="SAM" id="MobiDB-lite"/>
    </source>
</evidence>
<feature type="domain" description="Rhodopsin" evidence="8">
    <location>
        <begin position="28"/>
        <end position="262"/>
    </location>
</feature>
<proteinExistence type="inferred from homology"/>
<keyword evidence="2 7" id="KW-0812">Transmembrane</keyword>
<gene>
    <name evidence="9" type="ORF">N0V93_008159</name>
</gene>
<comment type="subcellular location">
    <subcellularLocation>
        <location evidence="1">Membrane</location>
        <topology evidence="1">Multi-pass membrane protein</topology>
    </subcellularLocation>
</comment>
<accession>A0A9W8YL65</accession>
<feature type="transmembrane region" description="Helical" evidence="7">
    <location>
        <begin position="44"/>
        <end position="67"/>
    </location>
</feature>
<feature type="transmembrane region" description="Helical" evidence="7">
    <location>
        <begin position="201"/>
        <end position="219"/>
    </location>
</feature>
<sequence>MAQDGDVKWPLVSLTATFLVFAVFSVFFRFWARYTTAATFGVDDWLIIAGLLVSIASGGLNASMLYGDFGSSAIASPATTTVIMKTLIAWEIVYTTAVALIKASILCFYLRLFPSRRFRVTTYVVGSTVAAWWIACVIIAIFQCEPIYKFWTPETPGTCMKMKTVFTINAVPNVVQDLIILIMPVDQIWGLQATRAQKVRLYVTFGIGGFVLIASVYRFRPIMEYNFEGGTKTLAIACSWSVVETAAGVICACLPTLRPLVKLARNKVNMGIKSRSLTKHHPGTEYIAMGDSNHYRADSMAKPSLKQLDAARDASYMYPGEEELGSPSRTGFSSHPAVRPTTSEGPTQFPGKHASDEIIIQTEITVSIANKDSLPQGALRPWEMVVEKPGRAM</sequence>
<name>A0A9W8YL65_9PEZI</name>
<dbReference type="PANTHER" id="PTHR33048">
    <property type="entry name" value="PTH11-LIKE INTEGRAL MEMBRANE PROTEIN (AFU_ORTHOLOGUE AFUA_5G11245)"/>
    <property type="match status" value="1"/>
</dbReference>
<dbReference type="InterPro" id="IPR049326">
    <property type="entry name" value="Rhodopsin_dom_fungi"/>
</dbReference>
<evidence type="ECO:0000256" key="3">
    <source>
        <dbReference type="ARBA" id="ARBA00022989"/>
    </source>
</evidence>
<evidence type="ECO:0000256" key="1">
    <source>
        <dbReference type="ARBA" id="ARBA00004141"/>
    </source>
</evidence>
<organism evidence="9 10">
    <name type="scientific">Gnomoniopsis smithogilvyi</name>
    <dbReference type="NCBI Taxonomy" id="1191159"/>
    <lineage>
        <taxon>Eukaryota</taxon>
        <taxon>Fungi</taxon>
        <taxon>Dikarya</taxon>
        <taxon>Ascomycota</taxon>
        <taxon>Pezizomycotina</taxon>
        <taxon>Sordariomycetes</taxon>
        <taxon>Sordariomycetidae</taxon>
        <taxon>Diaporthales</taxon>
        <taxon>Gnomoniaceae</taxon>
        <taxon>Gnomoniopsis</taxon>
    </lineage>
</organism>
<feature type="transmembrane region" description="Helical" evidence="7">
    <location>
        <begin position="122"/>
        <end position="142"/>
    </location>
</feature>
<evidence type="ECO:0000313" key="10">
    <source>
        <dbReference type="Proteomes" id="UP001140453"/>
    </source>
</evidence>
<evidence type="ECO:0000256" key="4">
    <source>
        <dbReference type="ARBA" id="ARBA00023136"/>
    </source>
</evidence>
<feature type="transmembrane region" description="Helical" evidence="7">
    <location>
        <begin position="12"/>
        <end position="32"/>
    </location>
</feature>
<comment type="caution">
    <text evidence="9">The sequence shown here is derived from an EMBL/GenBank/DDBJ whole genome shotgun (WGS) entry which is preliminary data.</text>
</comment>
<keyword evidence="3 7" id="KW-1133">Transmembrane helix</keyword>
<comment type="similarity">
    <text evidence="5">Belongs to the SAT4 family.</text>
</comment>